<feature type="binding site" evidence="7">
    <location>
        <position position="96"/>
    </location>
    <ligand>
        <name>S-adenosyl-L-methionine</name>
        <dbReference type="ChEBI" id="CHEBI:59789"/>
    </ligand>
</feature>
<reference evidence="9" key="1">
    <citation type="submission" date="2018-02" db="EMBL/GenBank/DDBJ databases">
        <authorList>
            <person name="Holder M.E."/>
            <person name="Ajami N.J."/>
            <person name="Petrosino J.F."/>
        </authorList>
    </citation>
    <scope>NUCLEOTIDE SEQUENCE [LARGE SCALE GENOMIC DNA]</scope>
    <source>
        <strain evidence="9">CCUG 47711</strain>
    </source>
</reference>
<dbReference type="NCBIfam" id="TIGR00091">
    <property type="entry name" value="tRNA (guanosine(46)-N7)-methyltransferase TrmB"/>
    <property type="match status" value="1"/>
</dbReference>
<keyword evidence="5 7" id="KW-0949">S-adenosyl-L-methionine</keyword>
<evidence type="ECO:0000256" key="6">
    <source>
        <dbReference type="ARBA" id="ARBA00022694"/>
    </source>
</evidence>
<dbReference type="AlphaFoldDB" id="A0A2S0KLF5"/>
<dbReference type="Proteomes" id="UP000237947">
    <property type="component" value="Chromosome"/>
</dbReference>
<dbReference type="PANTHER" id="PTHR23417:SF14">
    <property type="entry name" value="PENTACOTRIPEPTIDE-REPEAT REGION OF PRORP DOMAIN-CONTAINING PROTEIN"/>
    <property type="match status" value="1"/>
</dbReference>
<dbReference type="PROSITE" id="PS51625">
    <property type="entry name" value="SAM_MT_TRMB"/>
    <property type="match status" value="1"/>
</dbReference>
<feature type="binding site" evidence="7">
    <location>
        <position position="44"/>
    </location>
    <ligand>
        <name>S-adenosyl-L-methionine</name>
        <dbReference type="ChEBI" id="CHEBI:59789"/>
    </ligand>
</feature>
<dbReference type="InterPro" id="IPR003358">
    <property type="entry name" value="tRNA_(Gua-N-7)_MeTrfase_Trmb"/>
</dbReference>
<evidence type="ECO:0000256" key="1">
    <source>
        <dbReference type="ARBA" id="ARBA00000142"/>
    </source>
</evidence>
<name>A0A2S0KLF5_9FIRM</name>
<gene>
    <name evidence="7" type="primary">trmB</name>
    <name evidence="8" type="ORF">C5Q98_00795</name>
</gene>
<organism evidence="8 9">
    <name type="scientific">Fastidiosipila sanguinis</name>
    <dbReference type="NCBI Taxonomy" id="236753"/>
    <lineage>
        <taxon>Bacteria</taxon>
        <taxon>Bacillati</taxon>
        <taxon>Bacillota</taxon>
        <taxon>Clostridia</taxon>
        <taxon>Eubacteriales</taxon>
        <taxon>Oscillospiraceae</taxon>
        <taxon>Fastidiosipila</taxon>
    </lineage>
</organism>
<feature type="binding site" evidence="7">
    <location>
        <position position="118"/>
    </location>
    <ligand>
        <name>S-adenosyl-L-methionine</name>
        <dbReference type="ChEBI" id="CHEBI:59789"/>
    </ligand>
</feature>
<dbReference type="EC" id="2.1.1.33" evidence="7"/>
<evidence type="ECO:0000256" key="7">
    <source>
        <dbReference type="HAMAP-Rule" id="MF_01057"/>
    </source>
</evidence>
<sequence>MRFRYKPWALPEIEASPFVCTNPEEYKNYWSSFFDNPELPLSLELGCGKGRFLQELSQSRPDYNYLGIDIEILAVAKANRLIAPLKPKNARLLNYDISKIYDYFAENEASEIFINFPNPWPKTRHNKRRLTHPRQLIQYRKILKDYGEIWFKTDDQELYEKSLEYFELMNFKILNSTENLVTDSNQDPRSILTEYEERWRNDGINIKAIYVQKLPGNEEELAEIARNYKDERDPKFRD</sequence>
<keyword evidence="3 7" id="KW-0489">Methyltransferase</keyword>
<comment type="pathway">
    <text evidence="7">tRNA modification; N(7)-methylguanine-tRNA biosynthesis.</text>
</comment>
<feature type="region of interest" description="Interaction with RNA" evidence="7">
    <location>
        <begin position="124"/>
        <end position="129"/>
    </location>
</feature>
<dbReference type="GO" id="GO:0008176">
    <property type="term" value="F:tRNA (guanine(46)-N7)-methyltransferase activity"/>
    <property type="evidence" value="ECO:0007669"/>
    <property type="project" value="UniProtKB-UniRule"/>
</dbReference>
<dbReference type="PANTHER" id="PTHR23417">
    <property type="entry name" value="3-DEOXY-D-MANNO-OCTULOSONIC-ACID TRANSFERASE/TRNA GUANINE-N 7 - -METHYLTRANSFERASE"/>
    <property type="match status" value="1"/>
</dbReference>
<comment type="catalytic activity">
    <reaction evidence="1 7">
        <text>guanosine(46) in tRNA + S-adenosyl-L-methionine = N(7)-methylguanosine(46) in tRNA + S-adenosyl-L-homocysteine</text>
        <dbReference type="Rhea" id="RHEA:42708"/>
        <dbReference type="Rhea" id="RHEA-COMP:10188"/>
        <dbReference type="Rhea" id="RHEA-COMP:10189"/>
        <dbReference type="ChEBI" id="CHEBI:57856"/>
        <dbReference type="ChEBI" id="CHEBI:59789"/>
        <dbReference type="ChEBI" id="CHEBI:74269"/>
        <dbReference type="ChEBI" id="CHEBI:74480"/>
        <dbReference type="EC" id="2.1.1.33"/>
    </reaction>
</comment>
<dbReference type="InterPro" id="IPR029063">
    <property type="entry name" value="SAM-dependent_MTases_sf"/>
</dbReference>
<feature type="binding site" evidence="7">
    <location>
        <position position="69"/>
    </location>
    <ligand>
        <name>S-adenosyl-L-methionine</name>
        <dbReference type="ChEBI" id="CHEBI:59789"/>
    </ligand>
</feature>
<comment type="function">
    <text evidence="2 7">Catalyzes the formation of N(7)-methylguanine at position 46 (m7G46) in tRNA.</text>
</comment>
<evidence type="ECO:0000256" key="3">
    <source>
        <dbReference type="ARBA" id="ARBA00022603"/>
    </source>
</evidence>
<accession>A0A2S0KLF5</accession>
<dbReference type="Pfam" id="PF02390">
    <property type="entry name" value="Methyltransf_4"/>
    <property type="match status" value="1"/>
</dbReference>
<proteinExistence type="inferred from homology"/>
<dbReference type="GO" id="GO:0043527">
    <property type="term" value="C:tRNA methyltransferase complex"/>
    <property type="evidence" value="ECO:0007669"/>
    <property type="project" value="TreeGrafter"/>
</dbReference>
<dbReference type="CDD" id="cd02440">
    <property type="entry name" value="AdoMet_MTases"/>
    <property type="match status" value="1"/>
</dbReference>
<feature type="binding site" evidence="7">
    <location>
        <position position="154"/>
    </location>
    <ligand>
        <name>substrate</name>
    </ligand>
</feature>
<dbReference type="UniPathway" id="UPA00989"/>
<evidence type="ECO:0000256" key="5">
    <source>
        <dbReference type="ARBA" id="ARBA00022691"/>
    </source>
</evidence>
<evidence type="ECO:0000313" key="9">
    <source>
        <dbReference type="Proteomes" id="UP000237947"/>
    </source>
</evidence>
<comment type="similarity">
    <text evidence="7">Belongs to the class I-like SAM-binding methyltransferase superfamily. TrmB family.</text>
</comment>
<dbReference type="HAMAP" id="MF_01057">
    <property type="entry name" value="tRNA_methyltr_TrmB"/>
    <property type="match status" value="1"/>
</dbReference>
<keyword evidence="4 7" id="KW-0808">Transferase</keyword>
<feature type="binding site" evidence="7">
    <location>
        <begin position="193"/>
        <end position="196"/>
    </location>
    <ligand>
        <name>substrate</name>
    </ligand>
</feature>
<dbReference type="OrthoDB" id="9802090at2"/>
<dbReference type="RefSeq" id="WP_106011844.1">
    <property type="nucleotide sequence ID" value="NZ_CP027226.1"/>
</dbReference>
<dbReference type="Gene3D" id="3.40.50.150">
    <property type="entry name" value="Vaccinia Virus protein VP39"/>
    <property type="match status" value="1"/>
</dbReference>
<dbReference type="KEGG" id="fsa:C5Q98_00795"/>
<evidence type="ECO:0000256" key="4">
    <source>
        <dbReference type="ARBA" id="ARBA00022679"/>
    </source>
</evidence>
<dbReference type="SUPFAM" id="SSF53335">
    <property type="entry name" value="S-adenosyl-L-methionine-dependent methyltransferases"/>
    <property type="match status" value="1"/>
</dbReference>
<dbReference type="EMBL" id="CP027226">
    <property type="protein sequence ID" value="AVM41856.1"/>
    <property type="molecule type" value="Genomic_DNA"/>
</dbReference>
<dbReference type="NCBIfam" id="NF001080">
    <property type="entry name" value="PRK00121.2-2"/>
    <property type="match status" value="1"/>
</dbReference>
<protein>
    <recommendedName>
        <fullName evidence="7">tRNA (guanine-N(7)-)-methyltransferase</fullName>
        <ecNumber evidence="7">2.1.1.33</ecNumber>
    </recommendedName>
    <alternativeName>
        <fullName evidence="7">tRNA (guanine(46)-N(7))-methyltransferase</fullName>
    </alternativeName>
    <alternativeName>
        <fullName evidence="7">tRNA(m7G46)-methyltransferase</fullName>
    </alternativeName>
</protein>
<feature type="binding site" evidence="7">
    <location>
        <position position="122"/>
    </location>
    <ligand>
        <name>substrate</name>
    </ligand>
</feature>
<keyword evidence="6 7" id="KW-0819">tRNA processing</keyword>
<evidence type="ECO:0000313" key="8">
    <source>
        <dbReference type="EMBL" id="AVM41856.1"/>
    </source>
</evidence>
<dbReference type="InterPro" id="IPR055361">
    <property type="entry name" value="tRNA_methyltr_TrmB_bact"/>
</dbReference>
<keyword evidence="9" id="KW-1185">Reference proteome</keyword>
<evidence type="ECO:0000256" key="2">
    <source>
        <dbReference type="ARBA" id="ARBA00003015"/>
    </source>
</evidence>